<dbReference type="AlphaFoldDB" id="X1Q3U0"/>
<sequence>MWKPKEPNPVKLIIGILAANYHCLHTAADALTDKFGKVDFTSEVWPFDKTDYYKDQTGPRILRQFVSIKQLIDPGKLAKVKHQTNKLEQKLAAKLGLPLTRPSAN</sequence>
<accession>X1Q3U0</accession>
<reference evidence="1" key="1">
    <citation type="journal article" date="2014" name="Front. Microbiol.">
        <title>High frequency of phylogenetically diverse reductive dehalogenase-homologous genes in deep subseafloor sedimentary metagenomes.</title>
        <authorList>
            <person name="Kawai M."/>
            <person name="Futagami T."/>
            <person name="Toyoda A."/>
            <person name="Takaki Y."/>
            <person name="Nishi S."/>
            <person name="Hori S."/>
            <person name="Arai W."/>
            <person name="Tsubouchi T."/>
            <person name="Morono Y."/>
            <person name="Uchiyama I."/>
            <person name="Ito T."/>
            <person name="Fujiyama A."/>
            <person name="Inagaki F."/>
            <person name="Takami H."/>
        </authorList>
    </citation>
    <scope>NUCLEOTIDE SEQUENCE</scope>
    <source>
        <strain evidence="1">Expedition CK06-06</strain>
    </source>
</reference>
<dbReference type="EMBL" id="BARV01041295">
    <property type="protein sequence ID" value="GAI49416.1"/>
    <property type="molecule type" value="Genomic_DNA"/>
</dbReference>
<dbReference type="Pfam" id="PF14385">
    <property type="entry name" value="DUF4416"/>
    <property type="match status" value="1"/>
</dbReference>
<gene>
    <name evidence="1" type="ORF">S06H3_62575</name>
</gene>
<dbReference type="InterPro" id="IPR025529">
    <property type="entry name" value="DUF4416"/>
</dbReference>
<proteinExistence type="predicted"/>
<name>X1Q3U0_9ZZZZ</name>
<evidence type="ECO:0000313" key="1">
    <source>
        <dbReference type="EMBL" id="GAI49416.1"/>
    </source>
</evidence>
<organism evidence="1">
    <name type="scientific">marine sediment metagenome</name>
    <dbReference type="NCBI Taxonomy" id="412755"/>
    <lineage>
        <taxon>unclassified sequences</taxon>
        <taxon>metagenomes</taxon>
        <taxon>ecological metagenomes</taxon>
    </lineage>
</organism>
<comment type="caution">
    <text evidence="1">The sequence shown here is derived from an EMBL/GenBank/DDBJ whole genome shotgun (WGS) entry which is preliminary data.</text>
</comment>
<feature type="non-terminal residue" evidence="1">
    <location>
        <position position="105"/>
    </location>
</feature>
<protein>
    <submittedName>
        <fullName evidence="1">Uncharacterized protein</fullName>
    </submittedName>
</protein>